<keyword evidence="1" id="KW-0479">Metal-binding</keyword>
<keyword evidence="2" id="KW-0378">Hydrolase</keyword>
<dbReference type="AlphaFoldDB" id="A0A433QAK3"/>
<dbReference type="InterPro" id="IPR006674">
    <property type="entry name" value="HD_domain"/>
</dbReference>
<dbReference type="PANTHER" id="PTHR11845:SF13">
    <property type="entry name" value="5'-DEOXYNUCLEOTIDASE HDDC2"/>
    <property type="match status" value="1"/>
</dbReference>
<reference evidence="4 5" key="1">
    <citation type="journal article" date="2018" name="New Phytol.">
        <title>Phylogenomics of Endogonaceae and evolution of mycorrhizas within Mucoromycota.</title>
        <authorList>
            <person name="Chang Y."/>
            <person name="Desiro A."/>
            <person name="Na H."/>
            <person name="Sandor L."/>
            <person name="Lipzen A."/>
            <person name="Clum A."/>
            <person name="Barry K."/>
            <person name="Grigoriev I.V."/>
            <person name="Martin F.M."/>
            <person name="Stajich J.E."/>
            <person name="Smith M.E."/>
            <person name="Bonito G."/>
            <person name="Spatafora J.W."/>
        </authorList>
    </citation>
    <scope>NUCLEOTIDE SEQUENCE [LARGE SCALE GENOMIC DNA]</scope>
    <source>
        <strain evidence="4 5">AD002</strain>
    </source>
</reference>
<evidence type="ECO:0000259" key="3">
    <source>
        <dbReference type="Pfam" id="PF13023"/>
    </source>
</evidence>
<dbReference type="Pfam" id="PF13023">
    <property type="entry name" value="HD_3"/>
    <property type="match status" value="1"/>
</dbReference>
<keyword evidence="5" id="KW-1185">Reference proteome</keyword>
<name>A0A433QAK3_9FUNG</name>
<dbReference type="GO" id="GO:0005737">
    <property type="term" value="C:cytoplasm"/>
    <property type="evidence" value="ECO:0007669"/>
    <property type="project" value="TreeGrafter"/>
</dbReference>
<evidence type="ECO:0000256" key="2">
    <source>
        <dbReference type="ARBA" id="ARBA00022801"/>
    </source>
</evidence>
<dbReference type="GO" id="GO:0046872">
    <property type="term" value="F:metal ion binding"/>
    <property type="evidence" value="ECO:0007669"/>
    <property type="project" value="UniProtKB-KW"/>
</dbReference>
<sequence length="94" mass="10553">MSVTEAQRFILFFIIVSNLKHIDRTGWVRYGITDVESVADHMYRIAVMAMVAGDTLLDVGKCVQLAIIYDLAESIVGDITLHDNMSVVDKHNLE</sequence>
<protein>
    <submittedName>
        <fullName evidence="4">HD domain-containing protein</fullName>
    </submittedName>
</protein>
<accession>A0A433QAK3</accession>
<comment type="caution">
    <text evidence="4">The sequence shown here is derived from an EMBL/GenBank/DDBJ whole genome shotgun (WGS) entry which is preliminary data.</text>
</comment>
<gene>
    <name evidence="4" type="ORF">BC938DRAFT_484082</name>
</gene>
<dbReference type="Proteomes" id="UP000274822">
    <property type="component" value="Unassembled WGS sequence"/>
</dbReference>
<feature type="domain" description="HD" evidence="3">
    <location>
        <begin position="17"/>
        <end position="93"/>
    </location>
</feature>
<dbReference type="EMBL" id="RBNJ01009602">
    <property type="protein sequence ID" value="RUS26817.1"/>
    <property type="molecule type" value="Genomic_DNA"/>
</dbReference>
<organism evidence="4 5">
    <name type="scientific">Jimgerdemannia flammicorona</name>
    <dbReference type="NCBI Taxonomy" id="994334"/>
    <lineage>
        <taxon>Eukaryota</taxon>
        <taxon>Fungi</taxon>
        <taxon>Fungi incertae sedis</taxon>
        <taxon>Mucoromycota</taxon>
        <taxon>Mucoromycotina</taxon>
        <taxon>Endogonomycetes</taxon>
        <taxon>Endogonales</taxon>
        <taxon>Endogonaceae</taxon>
        <taxon>Jimgerdemannia</taxon>
    </lineage>
</organism>
<evidence type="ECO:0000313" key="5">
    <source>
        <dbReference type="Proteomes" id="UP000274822"/>
    </source>
</evidence>
<dbReference type="PANTHER" id="PTHR11845">
    <property type="entry name" value="5'-DEOXYNUCLEOTIDASE HDDC2"/>
    <property type="match status" value="1"/>
</dbReference>
<dbReference type="GO" id="GO:0002953">
    <property type="term" value="F:5'-deoxynucleotidase activity"/>
    <property type="evidence" value="ECO:0007669"/>
    <property type="project" value="InterPro"/>
</dbReference>
<dbReference type="InterPro" id="IPR039356">
    <property type="entry name" value="YfbR/HDDC2"/>
</dbReference>
<dbReference type="Gene3D" id="1.10.3210.10">
    <property type="entry name" value="Hypothetical protein af1432"/>
    <property type="match status" value="1"/>
</dbReference>
<proteinExistence type="predicted"/>
<evidence type="ECO:0000256" key="1">
    <source>
        <dbReference type="ARBA" id="ARBA00022723"/>
    </source>
</evidence>
<dbReference type="SUPFAM" id="SSF109604">
    <property type="entry name" value="HD-domain/PDEase-like"/>
    <property type="match status" value="1"/>
</dbReference>
<evidence type="ECO:0000313" key="4">
    <source>
        <dbReference type="EMBL" id="RUS26817.1"/>
    </source>
</evidence>